<gene>
    <name evidence="2" type="ORF">HW555_007795</name>
</gene>
<protein>
    <submittedName>
        <fullName evidence="2">Uncharacterized protein</fullName>
    </submittedName>
</protein>
<dbReference type="AlphaFoldDB" id="A0A835GFC5"/>
<keyword evidence="3" id="KW-1185">Reference proteome</keyword>
<evidence type="ECO:0000313" key="3">
    <source>
        <dbReference type="Proteomes" id="UP000648187"/>
    </source>
</evidence>
<dbReference type="EMBL" id="JACKWZ010000138">
    <property type="protein sequence ID" value="KAF9414252.1"/>
    <property type="molecule type" value="Genomic_DNA"/>
</dbReference>
<sequence>MYSLNVSRDSVWVQILHLSICPCEEESIQPPIVTYNIPGDKVQYEGAFNPDVFVDAAKSADKLVQQDIERAEQQTSDDDFSDTEPETAEIEIARVNIAEVKTAEVETAEIEAAEAKTAEVETAEHETSQVDDSVAGPSRLKQKDAASKAPDAITDLKYSDEPLDEEPQILLEKLIESTASQESKGNVDLVLKEEDEKNTKEMAGDYYQQLISAPGSPAVPNEKFAEMINWTNSRVNRPLPKCQWGPQIKPIELNNDTYLELVASMENILRRLLISLSYDSISNFLEFHNFSQNTNTNSSLYEVYQSFTPVIYRSSSTCVGLTLELLRRWRCLSFTFPELVWAMAPLSCEESAPGVLADAEGTTGPHQLLVPDKEHLMAGVQITIHKRPGLLLGDPGYHVARIITVMVDEQHPHTGRFNQVTEQGVQKVYEYTFSKSNKNYVVWHEEETKQSIIKIMNALIYVDRPYCNGITFSEKRNIIYKFKSLVRRSHTGLTLAGINFCLNPIFRKSKFTIFYYDQKNDIIKKIRKKILFKRFLDSFKINGQIKKCIDICNRQLNFPEGKLFAIIRQLAKVLSDEGFVKSCLQLNYYIQECSI</sequence>
<evidence type="ECO:0000256" key="1">
    <source>
        <dbReference type="SAM" id="MobiDB-lite"/>
    </source>
</evidence>
<name>A0A835GFC5_SPOEX</name>
<organism evidence="2 3">
    <name type="scientific">Spodoptera exigua</name>
    <name type="common">Beet armyworm</name>
    <name type="synonym">Noctua fulgens</name>
    <dbReference type="NCBI Taxonomy" id="7107"/>
    <lineage>
        <taxon>Eukaryota</taxon>
        <taxon>Metazoa</taxon>
        <taxon>Ecdysozoa</taxon>
        <taxon>Arthropoda</taxon>
        <taxon>Hexapoda</taxon>
        <taxon>Insecta</taxon>
        <taxon>Pterygota</taxon>
        <taxon>Neoptera</taxon>
        <taxon>Endopterygota</taxon>
        <taxon>Lepidoptera</taxon>
        <taxon>Glossata</taxon>
        <taxon>Ditrysia</taxon>
        <taxon>Noctuoidea</taxon>
        <taxon>Noctuidae</taxon>
        <taxon>Amphipyrinae</taxon>
        <taxon>Spodoptera</taxon>
    </lineage>
</organism>
<reference evidence="2" key="1">
    <citation type="submission" date="2020-08" db="EMBL/GenBank/DDBJ databases">
        <title>Spodoptera exigua strain:BAW_Kor-Di-RS1 Genome sequencing and assembly.</title>
        <authorList>
            <person name="Kim J."/>
            <person name="Nam H.Y."/>
            <person name="Kwon M."/>
            <person name="Choi J.H."/>
            <person name="Cho S.R."/>
            <person name="Kim G.-H."/>
        </authorList>
    </citation>
    <scope>NUCLEOTIDE SEQUENCE</scope>
    <source>
        <strain evidence="2">BAW_Kor-Di-RS1</strain>
        <tissue evidence="2">Whole-body</tissue>
    </source>
</reference>
<proteinExistence type="predicted"/>
<feature type="region of interest" description="Disordered" evidence="1">
    <location>
        <begin position="113"/>
        <end position="154"/>
    </location>
</feature>
<evidence type="ECO:0000313" key="2">
    <source>
        <dbReference type="EMBL" id="KAF9414252.1"/>
    </source>
</evidence>
<comment type="caution">
    <text evidence="2">The sequence shown here is derived from an EMBL/GenBank/DDBJ whole genome shotgun (WGS) entry which is preliminary data.</text>
</comment>
<feature type="compositionally biased region" description="Basic and acidic residues" evidence="1">
    <location>
        <begin position="113"/>
        <end position="128"/>
    </location>
</feature>
<accession>A0A835GFC5</accession>
<dbReference type="Proteomes" id="UP000648187">
    <property type="component" value="Unassembled WGS sequence"/>
</dbReference>